<keyword evidence="5" id="KW-1185">Reference proteome</keyword>
<evidence type="ECO:0000256" key="2">
    <source>
        <dbReference type="SAM" id="SignalP"/>
    </source>
</evidence>
<dbReference type="Pfam" id="PF12697">
    <property type="entry name" value="Abhydrolase_6"/>
    <property type="match status" value="1"/>
</dbReference>
<dbReference type="Proteomes" id="UP000239209">
    <property type="component" value="Unassembled WGS sequence"/>
</dbReference>
<feature type="signal peptide" evidence="2">
    <location>
        <begin position="1"/>
        <end position="20"/>
    </location>
</feature>
<dbReference type="RefSeq" id="WP_158277714.1">
    <property type="nucleotide sequence ID" value="NZ_PVZG01000002.1"/>
</dbReference>
<evidence type="ECO:0000259" key="3">
    <source>
        <dbReference type="Pfam" id="PF12697"/>
    </source>
</evidence>
<dbReference type="GO" id="GO:0016787">
    <property type="term" value="F:hydrolase activity"/>
    <property type="evidence" value="ECO:0007669"/>
    <property type="project" value="UniProtKB-KW"/>
</dbReference>
<proteinExistence type="predicted"/>
<comment type="caution">
    <text evidence="4">The sequence shown here is derived from an EMBL/GenBank/DDBJ whole genome shotgun (WGS) entry which is preliminary data.</text>
</comment>
<sequence>MRALTHGALAVLLGLSLSTAAPVAARAAAPEVTCTDVSVPVTVAGTPMPMAGRLCVPAGAKVVQVLVHGITWGQYYWDFPYQPERYSYVRAANAAGFATLNLSRLGHGASAHPPSVQITHEANASSVHQVVQALRRGELGGRFDKVMLVGHSIGALISWLEAGTYRDVDAVVATAVTHQASLEGLAIDSLRYYPAPLDPKFVTSGLDLGYVTTLPGARSAYYEARNTDPAVIELDERLKETGTQSERFTALPDILFAQSKNINVPVLVVVGRQEPEFCNGLTSADCSSSEALTADERPYYGPDATVDALVVPDANHNVTLHRTAPQTNQAILDWSARRLGPA</sequence>
<dbReference type="OrthoDB" id="5524362at2"/>
<dbReference type="AlphaFoldDB" id="A0A2T0SF84"/>
<dbReference type="PANTHER" id="PTHR43798">
    <property type="entry name" value="MONOACYLGLYCEROL LIPASE"/>
    <property type="match status" value="1"/>
</dbReference>
<feature type="domain" description="AB hydrolase-1" evidence="3">
    <location>
        <begin position="65"/>
        <end position="321"/>
    </location>
</feature>
<evidence type="ECO:0000313" key="4">
    <source>
        <dbReference type="EMBL" id="PRY32070.1"/>
    </source>
</evidence>
<dbReference type="InterPro" id="IPR029058">
    <property type="entry name" value="AB_hydrolase_fold"/>
</dbReference>
<dbReference type="SUPFAM" id="SSF53474">
    <property type="entry name" value="alpha/beta-Hydrolases"/>
    <property type="match status" value="1"/>
</dbReference>
<dbReference type="InterPro" id="IPR050266">
    <property type="entry name" value="AB_hydrolase_sf"/>
</dbReference>
<gene>
    <name evidence="4" type="ORF">CLV70_102281</name>
</gene>
<dbReference type="EMBL" id="PVZG01000002">
    <property type="protein sequence ID" value="PRY32070.1"/>
    <property type="molecule type" value="Genomic_DNA"/>
</dbReference>
<keyword evidence="1 4" id="KW-0378">Hydrolase</keyword>
<accession>A0A2T0SF84</accession>
<name>A0A2T0SF84_9ACTN</name>
<organism evidence="4 5">
    <name type="scientific">Pseudosporangium ferrugineum</name>
    <dbReference type="NCBI Taxonomy" id="439699"/>
    <lineage>
        <taxon>Bacteria</taxon>
        <taxon>Bacillati</taxon>
        <taxon>Actinomycetota</taxon>
        <taxon>Actinomycetes</taxon>
        <taxon>Micromonosporales</taxon>
        <taxon>Micromonosporaceae</taxon>
        <taxon>Pseudosporangium</taxon>
    </lineage>
</organism>
<dbReference type="Gene3D" id="3.40.50.1820">
    <property type="entry name" value="alpha/beta hydrolase"/>
    <property type="match status" value="1"/>
</dbReference>
<keyword evidence="2" id="KW-0732">Signal</keyword>
<dbReference type="PANTHER" id="PTHR43798:SF31">
    <property type="entry name" value="AB HYDROLASE SUPERFAMILY PROTEIN YCLE"/>
    <property type="match status" value="1"/>
</dbReference>
<protein>
    <submittedName>
        <fullName evidence="4">Alpha-beta hydrolase superfamily lysophospholipase</fullName>
    </submittedName>
</protein>
<dbReference type="InterPro" id="IPR000073">
    <property type="entry name" value="AB_hydrolase_1"/>
</dbReference>
<feature type="chain" id="PRO_5039005107" evidence="2">
    <location>
        <begin position="21"/>
        <end position="342"/>
    </location>
</feature>
<reference evidence="4 5" key="1">
    <citation type="submission" date="2018-03" db="EMBL/GenBank/DDBJ databases">
        <title>Genomic Encyclopedia of Archaeal and Bacterial Type Strains, Phase II (KMG-II): from individual species to whole genera.</title>
        <authorList>
            <person name="Goeker M."/>
        </authorList>
    </citation>
    <scope>NUCLEOTIDE SEQUENCE [LARGE SCALE GENOMIC DNA]</scope>
    <source>
        <strain evidence="4 5">DSM 45348</strain>
    </source>
</reference>
<evidence type="ECO:0000313" key="5">
    <source>
        <dbReference type="Proteomes" id="UP000239209"/>
    </source>
</evidence>
<evidence type="ECO:0000256" key="1">
    <source>
        <dbReference type="ARBA" id="ARBA00022801"/>
    </source>
</evidence>
<dbReference type="GO" id="GO:0016020">
    <property type="term" value="C:membrane"/>
    <property type="evidence" value="ECO:0007669"/>
    <property type="project" value="TreeGrafter"/>
</dbReference>